<dbReference type="InterPro" id="IPR036116">
    <property type="entry name" value="FN3_sf"/>
</dbReference>
<keyword evidence="2" id="KW-0249">Electron transport</keyword>
<reference evidence="5" key="3">
    <citation type="submission" date="2015-06" db="UniProtKB">
        <authorList>
            <consortium name="EnsemblMetazoa"/>
        </authorList>
    </citation>
    <scope>IDENTIFICATION</scope>
</reference>
<keyword evidence="1" id="KW-0813">Transport</keyword>
<dbReference type="Pfam" id="PF00041">
    <property type="entry name" value="fn3"/>
    <property type="match status" value="1"/>
</dbReference>
<dbReference type="CTD" id="20208484"/>
<evidence type="ECO:0000256" key="2">
    <source>
        <dbReference type="ARBA" id="ARBA00022982"/>
    </source>
</evidence>
<evidence type="ECO:0000313" key="5">
    <source>
        <dbReference type="EnsemblMetazoa" id="HelroP182345"/>
    </source>
</evidence>
<protein>
    <recommendedName>
        <fullName evidence="3">Fibronectin type-III domain-containing protein</fullName>
    </recommendedName>
</protein>
<dbReference type="HOGENOM" id="CLU_460257_0_0_1"/>
<evidence type="ECO:0000313" key="6">
    <source>
        <dbReference type="Proteomes" id="UP000015101"/>
    </source>
</evidence>
<dbReference type="SMART" id="SM00060">
    <property type="entry name" value="FN3"/>
    <property type="match status" value="2"/>
</dbReference>
<evidence type="ECO:0000256" key="1">
    <source>
        <dbReference type="ARBA" id="ARBA00022448"/>
    </source>
</evidence>
<dbReference type="AlphaFoldDB" id="T1FI35"/>
<dbReference type="OrthoDB" id="10036029at2759"/>
<dbReference type="PANTHER" id="PTHR34192">
    <property type="entry name" value="PLASTOCYANIN MAJOR ISOFORM, CHLOROPLASTIC-RELATED"/>
    <property type="match status" value="1"/>
</dbReference>
<proteinExistence type="predicted"/>
<dbReference type="RefSeq" id="XP_009030867.1">
    <property type="nucleotide sequence ID" value="XM_009032619.1"/>
</dbReference>
<dbReference type="EMBL" id="KB097731">
    <property type="protein sequence ID" value="ESN91000.1"/>
    <property type="molecule type" value="Genomic_DNA"/>
</dbReference>
<dbReference type="PROSITE" id="PS50853">
    <property type="entry name" value="FN3"/>
    <property type="match status" value="2"/>
</dbReference>
<accession>T1FI35</accession>
<dbReference type="InParanoid" id="T1FI35"/>
<dbReference type="Proteomes" id="UP000015101">
    <property type="component" value="Unassembled WGS sequence"/>
</dbReference>
<sequence>MGGGGGGGVDDLADGGGSDGWVETHLRVVKVEDTSIHMDWTNDNNNNVDYYKVRWKSAVQTQEKEVQLESSETRCTLHKCAPGVQHCIRLYTYDAKNRLVGRSKVVKVVTSAPAGAPVVCVKATNFNYVTIEWEEPKSFGDATITGYKVFIDGVAESNDLGSTARSFAFTGGVWCKDYVFQVQALTSERRYHSQLSEPLVVTWPGVLAPKLQRVTSPSSNYFNGVKISWGLIVVTGNAKIKNCKLHGSQKLVKSESILVAPISTILTPTISVRVRNLDERRMLDSETAILINLRDNNNINNNSINCIPSNVVEVSTEPLQPFSFFCFFSQILRPSKKDLHNDVIIPYRETLEIERKFASKKPVNQGWIITVCCESTQATSSSSPPSSSSRERALQILNMTGWLNPNGPLNEIFEVVGVPTVVLLNEKHNMVWKGRHCALDYNGFEAFLDYVTDGSRGSTSSQLDPWTQRSQVQNPAGRCLAWDVTVPGTLAERYVNLTSKECGLVAARAADEKMKKYGNALPSMKFLPICIEVLGPMDPNTLKFLKAICKMISVRSGDSRELFFATNPISCLLQRFLRVCVLENIQLNADMCN</sequence>
<dbReference type="KEGG" id="hro:HELRODRAFT_182345"/>
<feature type="domain" description="Fibronectin type-III" evidence="3">
    <location>
        <begin position="22"/>
        <end position="113"/>
    </location>
</feature>
<dbReference type="EMBL" id="AMQM01008152">
    <property type="status" value="NOT_ANNOTATED_CDS"/>
    <property type="molecule type" value="Genomic_DNA"/>
</dbReference>
<dbReference type="GeneID" id="20208484"/>
<dbReference type="InterPro" id="IPR013783">
    <property type="entry name" value="Ig-like_fold"/>
</dbReference>
<dbReference type="Gene3D" id="2.60.40.10">
    <property type="entry name" value="Immunoglobulins"/>
    <property type="match status" value="2"/>
</dbReference>
<feature type="domain" description="Fibronectin type-III" evidence="3">
    <location>
        <begin position="114"/>
        <end position="206"/>
    </location>
</feature>
<name>T1FI35_HELRO</name>
<organism evidence="5 6">
    <name type="scientific">Helobdella robusta</name>
    <name type="common">Californian leech</name>
    <dbReference type="NCBI Taxonomy" id="6412"/>
    <lineage>
        <taxon>Eukaryota</taxon>
        <taxon>Metazoa</taxon>
        <taxon>Spiralia</taxon>
        <taxon>Lophotrochozoa</taxon>
        <taxon>Annelida</taxon>
        <taxon>Clitellata</taxon>
        <taxon>Hirudinea</taxon>
        <taxon>Rhynchobdellida</taxon>
        <taxon>Glossiphoniidae</taxon>
        <taxon>Helobdella</taxon>
    </lineage>
</organism>
<dbReference type="InterPro" id="IPR003961">
    <property type="entry name" value="FN3_dom"/>
</dbReference>
<reference evidence="4 6" key="2">
    <citation type="journal article" date="2013" name="Nature">
        <title>Insights into bilaterian evolution from three spiralian genomes.</title>
        <authorList>
            <person name="Simakov O."/>
            <person name="Marletaz F."/>
            <person name="Cho S.J."/>
            <person name="Edsinger-Gonzales E."/>
            <person name="Havlak P."/>
            <person name="Hellsten U."/>
            <person name="Kuo D.H."/>
            <person name="Larsson T."/>
            <person name="Lv J."/>
            <person name="Arendt D."/>
            <person name="Savage R."/>
            <person name="Osoegawa K."/>
            <person name="de Jong P."/>
            <person name="Grimwood J."/>
            <person name="Chapman J.A."/>
            <person name="Shapiro H."/>
            <person name="Aerts A."/>
            <person name="Otillar R.P."/>
            <person name="Terry A.Y."/>
            <person name="Boore J.L."/>
            <person name="Grigoriev I.V."/>
            <person name="Lindberg D.R."/>
            <person name="Seaver E.C."/>
            <person name="Weisblat D.A."/>
            <person name="Putnam N.H."/>
            <person name="Rokhsar D.S."/>
        </authorList>
    </citation>
    <scope>NUCLEOTIDE SEQUENCE</scope>
</reference>
<keyword evidence="6" id="KW-1185">Reference proteome</keyword>
<gene>
    <name evidence="5" type="primary">20208484</name>
    <name evidence="4" type="ORF">HELRODRAFT_182345</name>
</gene>
<dbReference type="EnsemblMetazoa" id="HelroT182345">
    <property type="protein sequence ID" value="HelroP182345"/>
    <property type="gene ID" value="HelroG182345"/>
</dbReference>
<evidence type="ECO:0000313" key="4">
    <source>
        <dbReference type="EMBL" id="ESN91000.1"/>
    </source>
</evidence>
<reference evidence="6" key="1">
    <citation type="submission" date="2012-12" db="EMBL/GenBank/DDBJ databases">
        <authorList>
            <person name="Hellsten U."/>
            <person name="Grimwood J."/>
            <person name="Chapman J.A."/>
            <person name="Shapiro H."/>
            <person name="Aerts A."/>
            <person name="Otillar R.P."/>
            <person name="Terry A.Y."/>
            <person name="Boore J.L."/>
            <person name="Simakov O."/>
            <person name="Marletaz F."/>
            <person name="Cho S.-J."/>
            <person name="Edsinger-Gonzales E."/>
            <person name="Havlak P."/>
            <person name="Kuo D.-H."/>
            <person name="Larsson T."/>
            <person name="Lv J."/>
            <person name="Arendt D."/>
            <person name="Savage R."/>
            <person name="Osoegawa K."/>
            <person name="de Jong P."/>
            <person name="Lindberg D.R."/>
            <person name="Seaver E.C."/>
            <person name="Weisblat D.A."/>
            <person name="Putnam N.H."/>
            <person name="Grigoriev I.V."/>
            <person name="Rokhsar D.S."/>
        </authorList>
    </citation>
    <scope>NUCLEOTIDE SEQUENCE</scope>
</reference>
<dbReference type="CDD" id="cd00063">
    <property type="entry name" value="FN3"/>
    <property type="match status" value="2"/>
</dbReference>
<evidence type="ECO:0000259" key="3">
    <source>
        <dbReference type="PROSITE" id="PS50853"/>
    </source>
</evidence>
<dbReference type="SUPFAM" id="SSF49265">
    <property type="entry name" value="Fibronectin type III"/>
    <property type="match status" value="1"/>
</dbReference>
<dbReference type="PANTHER" id="PTHR34192:SF10">
    <property type="entry name" value="PLASTOCYANIN MAJOR ISOFORM, CHLOROPLASTIC-RELATED"/>
    <property type="match status" value="1"/>
</dbReference>